<dbReference type="PANTHER" id="PTHR21310">
    <property type="entry name" value="AMINOGLYCOSIDE PHOSPHOTRANSFERASE-RELATED-RELATED"/>
    <property type="match status" value="1"/>
</dbReference>
<evidence type="ECO:0000313" key="4">
    <source>
        <dbReference type="Proteomes" id="UP000243081"/>
    </source>
</evidence>
<dbReference type="InterPro" id="IPR002575">
    <property type="entry name" value="Aminoglycoside_PTrfase"/>
</dbReference>
<dbReference type="Proteomes" id="UP000243081">
    <property type="component" value="Unassembled WGS sequence"/>
</dbReference>
<dbReference type="PANTHER" id="PTHR21310:SF15">
    <property type="entry name" value="AMINOGLYCOSIDE PHOSPHOTRANSFERASE DOMAIN-CONTAINING PROTEIN"/>
    <property type="match status" value="1"/>
</dbReference>
<proteinExistence type="predicted"/>
<dbReference type="InterPro" id="IPR051678">
    <property type="entry name" value="AGP_Transferase"/>
</dbReference>
<protein>
    <recommendedName>
        <fullName evidence="2">Aminoglycoside phosphotransferase domain-containing protein</fullName>
    </recommendedName>
</protein>
<dbReference type="EMBL" id="LUKN01000443">
    <property type="protein sequence ID" value="OAR02926.1"/>
    <property type="molecule type" value="Genomic_DNA"/>
</dbReference>
<dbReference type="SUPFAM" id="SSF56112">
    <property type="entry name" value="Protein kinase-like (PK-like)"/>
    <property type="match status" value="1"/>
</dbReference>
<dbReference type="InterPro" id="IPR011009">
    <property type="entry name" value="Kinase-like_dom_sf"/>
</dbReference>
<gene>
    <name evidence="3" type="ORF">LLEC1_05528</name>
</gene>
<dbReference type="OrthoDB" id="2906425at2759"/>
<dbReference type="AlphaFoldDB" id="A0A179IJU2"/>
<feature type="region of interest" description="Disordered" evidence="1">
    <location>
        <begin position="404"/>
        <end position="435"/>
    </location>
</feature>
<dbReference type="Gene3D" id="3.90.1200.10">
    <property type="match status" value="1"/>
</dbReference>
<evidence type="ECO:0000313" key="3">
    <source>
        <dbReference type="EMBL" id="OAR02926.1"/>
    </source>
</evidence>
<evidence type="ECO:0000256" key="1">
    <source>
        <dbReference type="SAM" id="MobiDB-lite"/>
    </source>
</evidence>
<keyword evidence="4" id="KW-1185">Reference proteome</keyword>
<feature type="domain" description="Aminoglycoside phosphotransferase" evidence="2">
    <location>
        <begin position="52"/>
        <end position="287"/>
    </location>
</feature>
<evidence type="ECO:0000259" key="2">
    <source>
        <dbReference type="Pfam" id="PF01636"/>
    </source>
</evidence>
<dbReference type="Pfam" id="PF01636">
    <property type="entry name" value="APH"/>
    <property type="match status" value="1"/>
</dbReference>
<accession>A0A179IJU2</accession>
<comment type="caution">
    <text evidence="3">The sequence shown here is derived from an EMBL/GenBank/DDBJ whole genome shotgun (WGS) entry which is preliminary data.</text>
</comment>
<sequence>MGEDLFPENVVLQHIFNGPIQNSQISVFLQDWDKCVFKVDPDTSATSPYKEPVVVRLESAEQSTISQFALATEIQNLAAETLSGLVPPVLKIGQVKDSRGGEYCFSVVGLVDGATLDSVWANLNESSRRTVVADVVEAIKKLYTRKLSEENVQAVLQRAARSQDDARAPQPLLFGGAYTTILKTGEALLDKILESRKLWSPFCHIKRDENRGTATIHSRFSDLGSLTIHQHEMSQWVEQAVLCHNDLTPKNILLKKVSGNSSEDEAGYRLAGIIDWENGGLYPAAYEAQIQDTYLPSNNRHVSFYMMMKEGMGPLIPRNNAQEDLLRAMELIYESQQRHLFEGGNIPGRIRQRFLSRYNLARHSDPFAGWTIEVDDLLRCDANAVQRIEDQVVAEYLARQAAGADKEAAEKGKARKKKTKKSKAKRGRAELKHERAKLKYEQAKLKYEQAKQEYEKAEHAYGKAKREHEQVGDK</sequence>
<feature type="compositionally biased region" description="Basic residues" evidence="1">
    <location>
        <begin position="413"/>
        <end position="426"/>
    </location>
</feature>
<dbReference type="OMA" id="MELMYES"/>
<reference evidence="3 4" key="1">
    <citation type="submission" date="2016-03" db="EMBL/GenBank/DDBJ databases">
        <title>Fine-scale spatial genetic structure of a fungal parasite of coffee scale insects.</title>
        <authorList>
            <person name="Jackson D."/>
            <person name="Zemenick K.A."/>
            <person name="Malloure B."/>
            <person name="Quandt C.A."/>
            <person name="James T.Y."/>
        </authorList>
    </citation>
    <scope>NUCLEOTIDE SEQUENCE [LARGE SCALE GENOMIC DNA]</scope>
    <source>
        <strain evidence="3 4">UM487</strain>
    </source>
</reference>
<name>A0A179IJU2_CORDF</name>
<organism evidence="3 4">
    <name type="scientific">Cordyceps confragosa</name>
    <name type="common">Lecanicillium lecanii</name>
    <dbReference type="NCBI Taxonomy" id="2714763"/>
    <lineage>
        <taxon>Eukaryota</taxon>
        <taxon>Fungi</taxon>
        <taxon>Dikarya</taxon>
        <taxon>Ascomycota</taxon>
        <taxon>Pezizomycotina</taxon>
        <taxon>Sordariomycetes</taxon>
        <taxon>Hypocreomycetidae</taxon>
        <taxon>Hypocreales</taxon>
        <taxon>Cordycipitaceae</taxon>
        <taxon>Akanthomyces</taxon>
    </lineage>
</organism>